<feature type="region of interest" description="Disordered" evidence="1">
    <location>
        <begin position="474"/>
        <end position="539"/>
    </location>
</feature>
<dbReference type="InterPro" id="IPR007304">
    <property type="entry name" value="TAP46-like"/>
</dbReference>
<dbReference type="Pfam" id="PF04177">
    <property type="entry name" value="TAP42"/>
    <property type="match status" value="1"/>
</dbReference>
<evidence type="ECO:0000313" key="2">
    <source>
        <dbReference type="EMBL" id="KAK0527331.1"/>
    </source>
</evidence>
<protein>
    <submittedName>
        <fullName evidence="2">Type 2A phosphatase-associated protein 42</fullName>
    </submittedName>
</protein>
<gene>
    <name evidence="2" type="primary">TAP42</name>
    <name evidence="2" type="ORF">OC842_004905</name>
</gene>
<dbReference type="EMBL" id="JAPDMQ010000315">
    <property type="protein sequence ID" value="KAK0527331.1"/>
    <property type="molecule type" value="Genomic_DNA"/>
</dbReference>
<accession>A0AAN6JIW2</accession>
<feature type="region of interest" description="Disordered" evidence="1">
    <location>
        <begin position="296"/>
        <end position="334"/>
    </location>
</feature>
<feature type="region of interest" description="Disordered" evidence="1">
    <location>
        <begin position="373"/>
        <end position="442"/>
    </location>
</feature>
<dbReference type="GO" id="GO:0035303">
    <property type="term" value="P:regulation of dephosphorylation"/>
    <property type="evidence" value="ECO:0007669"/>
    <property type="project" value="TreeGrafter"/>
</dbReference>
<feature type="region of interest" description="Disordered" evidence="1">
    <location>
        <begin position="250"/>
        <end position="276"/>
    </location>
</feature>
<keyword evidence="3" id="KW-1185">Reference proteome</keyword>
<dbReference type="PANTHER" id="PTHR10933:SF9">
    <property type="entry name" value="IMMUNOGLOBULIN-BINDING PROTEIN 1"/>
    <property type="match status" value="1"/>
</dbReference>
<dbReference type="GO" id="GO:0005829">
    <property type="term" value="C:cytosol"/>
    <property type="evidence" value="ECO:0007669"/>
    <property type="project" value="TreeGrafter"/>
</dbReference>
<dbReference type="PANTHER" id="PTHR10933">
    <property type="entry name" value="IMMUNOGLOBULIN-BINDING PROTEIN 1"/>
    <property type="match status" value="1"/>
</dbReference>
<dbReference type="GO" id="GO:0009966">
    <property type="term" value="P:regulation of signal transduction"/>
    <property type="evidence" value="ECO:0007669"/>
    <property type="project" value="InterPro"/>
</dbReference>
<feature type="compositionally biased region" description="Basic and acidic residues" evidence="1">
    <location>
        <begin position="380"/>
        <end position="394"/>
    </location>
</feature>
<feature type="compositionally biased region" description="Low complexity" evidence="1">
    <location>
        <begin position="56"/>
        <end position="67"/>
    </location>
</feature>
<feature type="compositionally biased region" description="Gly residues" evidence="1">
    <location>
        <begin position="130"/>
        <end position="139"/>
    </location>
</feature>
<evidence type="ECO:0000256" key="1">
    <source>
        <dbReference type="SAM" id="MobiDB-lite"/>
    </source>
</evidence>
<reference evidence="2" key="1">
    <citation type="journal article" date="2023" name="PhytoFront">
        <title>Draft Genome Resources of Seven Strains of Tilletia horrida, Causal Agent of Kernel Smut of Rice.</title>
        <authorList>
            <person name="Khanal S."/>
            <person name="Antony Babu S."/>
            <person name="Zhou X.G."/>
        </authorList>
    </citation>
    <scope>NUCLEOTIDE SEQUENCE</scope>
    <source>
        <strain evidence="2">TX3</strain>
    </source>
</reference>
<dbReference type="Gene3D" id="1.25.40.540">
    <property type="entry name" value="TAP42-like family"/>
    <property type="match status" value="1"/>
</dbReference>
<feature type="compositionally biased region" description="Basic and acidic residues" evidence="1">
    <location>
        <begin position="490"/>
        <end position="532"/>
    </location>
</feature>
<sequence>MSSTTTAERDALAHKWKMASTFREENGGESFTALLQRTALAASKLGSLPPPPPPGASQQSQHLQQQQDPATDVLAQLERLARLAESLSLISLNESLRDISTPSLRALFLPSLTAEVLTRQRTPPPAASGSGSGSGAGAGAFDGRKKVLQAAVAQARSFLAAVTKLNILPASTLSLLGARNELLTGGASASASGSSSNAGSADAAPTFLPSAGVSASAAQSRQLKIALFKLERSLGASLDAYRQEARARATARRRTGVRAPVQGLSAGPTSGAESALPVEAAPEEAFYDLLVLGADAPGSGRDADDDDEEEDEEDDDDGKGRSGPSASPSSADVPIPTSLRSYLLLLLNFHALKSYALLESATQELTLLANMPPPPPASEALDRRREAEARDSTWRLDTPLGGGLTSGPLLDPKGRPLRPFTITPSTASSAAGSGQLVPDNPTAKREALRAQVFQPSHRLPTMSIDEYLAEEERRGNVLRGGGPEGAAKPTPKEERAIRAEMDGTREGEEAEAEERAEKIKWDNWADEHRRGEGNTMNRG</sequence>
<feature type="compositionally biased region" description="Low complexity" evidence="1">
    <location>
        <begin position="322"/>
        <end position="331"/>
    </location>
</feature>
<dbReference type="AlphaFoldDB" id="A0AAN6JIW2"/>
<proteinExistence type="predicted"/>
<feature type="region of interest" description="Disordered" evidence="1">
    <location>
        <begin position="120"/>
        <end position="139"/>
    </location>
</feature>
<organism evidence="2 3">
    <name type="scientific">Tilletia horrida</name>
    <dbReference type="NCBI Taxonomy" id="155126"/>
    <lineage>
        <taxon>Eukaryota</taxon>
        <taxon>Fungi</taxon>
        <taxon>Dikarya</taxon>
        <taxon>Basidiomycota</taxon>
        <taxon>Ustilaginomycotina</taxon>
        <taxon>Exobasidiomycetes</taxon>
        <taxon>Tilletiales</taxon>
        <taxon>Tilletiaceae</taxon>
        <taxon>Tilletia</taxon>
    </lineage>
</organism>
<dbReference type="InterPro" id="IPR038511">
    <property type="entry name" value="TAP42/TAP46-like_sf"/>
</dbReference>
<name>A0AAN6JIW2_9BASI</name>
<feature type="compositionally biased region" description="Acidic residues" evidence="1">
    <location>
        <begin position="303"/>
        <end position="317"/>
    </location>
</feature>
<dbReference type="GO" id="GO:0051721">
    <property type="term" value="F:protein phosphatase 2A binding"/>
    <property type="evidence" value="ECO:0007669"/>
    <property type="project" value="TreeGrafter"/>
</dbReference>
<feature type="region of interest" description="Disordered" evidence="1">
    <location>
        <begin position="42"/>
        <end position="69"/>
    </location>
</feature>
<comment type="caution">
    <text evidence="2">The sequence shown here is derived from an EMBL/GenBank/DDBJ whole genome shotgun (WGS) entry which is preliminary data.</text>
</comment>
<dbReference type="Proteomes" id="UP001176521">
    <property type="component" value="Unassembled WGS sequence"/>
</dbReference>
<evidence type="ECO:0000313" key="3">
    <source>
        <dbReference type="Proteomes" id="UP001176521"/>
    </source>
</evidence>